<gene>
    <name evidence="1" type="ORF">MF672_010680</name>
</gene>
<evidence type="ECO:0000313" key="1">
    <source>
        <dbReference type="EMBL" id="MCK2214251.1"/>
    </source>
</evidence>
<dbReference type="Proteomes" id="UP001317259">
    <property type="component" value="Unassembled WGS sequence"/>
</dbReference>
<accession>A0ABT0FPP6</accession>
<name>A0ABT0FPP6_9ACTN</name>
<organism evidence="1 2">
    <name type="scientific">Actinomadura luzonensis</name>
    <dbReference type="NCBI Taxonomy" id="2805427"/>
    <lineage>
        <taxon>Bacteria</taxon>
        <taxon>Bacillati</taxon>
        <taxon>Actinomycetota</taxon>
        <taxon>Actinomycetes</taxon>
        <taxon>Streptosporangiales</taxon>
        <taxon>Thermomonosporaceae</taxon>
        <taxon>Actinomadura</taxon>
    </lineage>
</organism>
<sequence length="213" mass="23938">MMDADYFGYRLIPHAKGCKSPRWEVLDRTERLAGGDRRWFIRIVCPQPKGCGVYHEWRVDLCTESDPESGDPHSGIAAYTGPVEDIGYGTAPVKVDGVWLHAGRPLLLKRGEPPEYYLVTASPERPRRWQDLLGVVGQLRSPRSASGFSRRWYAATGYREYEYGGGASPSCTDDQRPSRTAAVRWVVEQTGAFTAREDKQAARKSVVKSGRFR</sequence>
<proteinExistence type="predicted"/>
<dbReference type="EMBL" id="JAKRKC020000001">
    <property type="protein sequence ID" value="MCK2214251.1"/>
    <property type="molecule type" value="Genomic_DNA"/>
</dbReference>
<dbReference type="RefSeq" id="WP_242374623.1">
    <property type="nucleotide sequence ID" value="NZ_JAKRKC020000001.1"/>
</dbReference>
<keyword evidence="2" id="KW-1185">Reference proteome</keyword>
<comment type="caution">
    <text evidence="1">The sequence shown here is derived from an EMBL/GenBank/DDBJ whole genome shotgun (WGS) entry which is preliminary data.</text>
</comment>
<evidence type="ECO:0000313" key="2">
    <source>
        <dbReference type="Proteomes" id="UP001317259"/>
    </source>
</evidence>
<protein>
    <submittedName>
        <fullName evidence="1">Uncharacterized protein</fullName>
    </submittedName>
</protein>
<reference evidence="1 2" key="1">
    <citation type="submission" date="2022-04" db="EMBL/GenBank/DDBJ databases">
        <title>Genome draft of Actinomadura sp. ATCC 31491.</title>
        <authorList>
            <person name="Shi X."/>
            <person name="Du Y."/>
        </authorList>
    </citation>
    <scope>NUCLEOTIDE SEQUENCE [LARGE SCALE GENOMIC DNA]</scope>
    <source>
        <strain evidence="1 2">ATCC 31491</strain>
    </source>
</reference>